<reference evidence="5" key="1">
    <citation type="submission" date="2024-02" db="EMBL/GenBank/DDBJ databases">
        <authorList>
            <consortium name="ELIXIR-Norway"/>
            <consortium name="Elixir Norway"/>
        </authorList>
    </citation>
    <scope>NUCLEOTIDE SEQUENCE</scope>
</reference>
<dbReference type="Pfam" id="PF07714">
    <property type="entry name" value="PK_Tyr_Ser-Thr"/>
    <property type="match status" value="1"/>
</dbReference>
<dbReference type="InterPro" id="IPR011009">
    <property type="entry name" value="Kinase-like_dom_sf"/>
</dbReference>
<proteinExistence type="predicted"/>
<dbReference type="PANTHER" id="PTHR27001:SF594">
    <property type="entry name" value="OS04G0689400 PROTEIN"/>
    <property type="match status" value="1"/>
</dbReference>
<feature type="domain" description="Protein kinase" evidence="4">
    <location>
        <begin position="55"/>
        <end position="359"/>
    </location>
</feature>
<keyword evidence="2" id="KW-0067">ATP-binding</keyword>
<feature type="non-terminal residue" evidence="5">
    <location>
        <position position="1"/>
    </location>
</feature>
<evidence type="ECO:0000313" key="5">
    <source>
        <dbReference type="EMBL" id="CAK9205090.1"/>
    </source>
</evidence>
<sequence>MLKKAEASLQEQLHHQSNSESGSHGTPQMMMKSPKDVQVEPLRKFTLKEILSMTNSFEVVLGEVDFGTVYEGFLPGSEPRQKAAVKILNGDRTSGGLLRNRSKYINNQYSPEEDFWNELWRVSGLHHPNIVALLGYCIEKDELFLVYEFMENGSLYQHLHGTKSENSTESTGHFLDWHERMQVAIDVAQGLEYLHDHAKPTLVHHNIKPSSILLGAGMHAKITNFAFSETLIPDVPTFDGIRGTKGYIDPIYYTTGEFSAKSDVFCYGVVLLELVTGKRVTEENMHLVDWCREFLCSDLDLWPLLLPKMVDAKINPGSKLVPQQQLLAVVQLGMACVEHDRDRRPDMREVVRRLYDIAVCEEDSGCEVSNEVSCFDSFSNNEGTSNHAKGSSGAQTYSQANSSNRFLSHETTDTSIIIKYTIKNKNITVRCNIRPIINFGFIKIETTLDNALLWKKHFWLYNSSSRKKFSVDEVKLQAEWKVRLRFHRHLLKEGDPRQNHGPFCVEYLALKDEIGRPLVEYLGDRSPLLLAHKFESSLMQDGFTIQEKFYSQSRRNFIDVEVDDDQSCSPLGKGNDHLQQISNYENPSGSRRDFLSESFGSDGYVQQQKQSSMVEASDTSENCFQIGLPQLENDSILIVGRKGTFEGADAIEILFEQVEDMSKVVGVGLQKSKVVVTEQFGVMVIQISEHMWLDLWKETSFVPMSINVPKLPINYKLPMCNLTPEESSKRFGVGLGGFRSEGLCMYVEDNMSKQIGEMFPLIFELAEKMGLKSENAKPSWLQHLKDVSTETLEGEVRDQGGSSNEPMDGGDHDQGATSHEPMEGAV</sequence>
<evidence type="ECO:0000256" key="1">
    <source>
        <dbReference type="ARBA" id="ARBA00022741"/>
    </source>
</evidence>
<feature type="compositionally biased region" description="Polar residues" evidence="3">
    <location>
        <begin position="577"/>
        <end position="589"/>
    </location>
</feature>
<keyword evidence="1" id="KW-0547">Nucleotide-binding</keyword>
<dbReference type="InterPro" id="IPR000719">
    <property type="entry name" value="Prot_kinase_dom"/>
</dbReference>
<dbReference type="PANTHER" id="PTHR27001">
    <property type="entry name" value="OS01G0253100 PROTEIN"/>
    <property type="match status" value="1"/>
</dbReference>
<evidence type="ECO:0000313" key="6">
    <source>
        <dbReference type="Proteomes" id="UP001497512"/>
    </source>
</evidence>
<dbReference type="SUPFAM" id="SSF56112">
    <property type="entry name" value="Protein kinase-like (PK-like)"/>
    <property type="match status" value="1"/>
</dbReference>
<dbReference type="Gene3D" id="1.10.510.10">
    <property type="entry name" value="Transferase(Phosphotransferase) domain 1"/>
    <property type="match status" value="1"/>
</dbReference>
<feature type="region of interest" description="Disordered" evidence="3">
    <location>
        <begin position="568"/>
        <end position="592"/>
    </location>
</feature>
<feature type="non-terminal residue" evidence="5">
    <location>
        <position position="826"/>
    </location>
</feature>
<dbReference type="Gene3D" id="3.30.200.20">
    <property type="entry name" value="Phosphorylase Kinase, domain 1"/>
    <property type="match status" value="1"/>
</dbReference>
<keyword evidence="6" id="KW-1185">Reference proteome</keyword>
<name>A0ABP0TXT3_9BRYO</name>
<evidence type="ECO:0000256" key="2">
    <source>
        <dbReference type="ARBA" id="ARBA00022840"/>
    </source>
</evidence>
<dbReference type="EMBL" id="OZ019906">
    <property type="protein sequence ID" value="CAK9205090.1"/>
    <property type="molecule type" value="Genomic_DNA"/>
</dbReference>
<feature type="region of interest" description="Disordered" evidence="3">
    <location>
        <begin position="787"/>
        <end position="826"/>
    </location>
</feature>
<feature type="region of interest" description="Disordered" evidence="3">
    <location>
        <begin position="1"/>
        <end position="34"/>
    </location>
</feature>
<organism evidence="5 6">
    <name type="scientific">Sphagnum troendelagicum</name>
    <dbReference type="NCBI Taxonomy" id="128251"/>
    <lineage>
        <taxon>Eukaryota</taxon>
        <taxon>Viridiplantae</taxon>
        <taxon>Streptophyta</taxon>
        <taxon>Embryophyta</taxon>
        <taxon>Bryophyta</taxon>
        <taxon>Sphagnophytina</taxon>
        <taxon>Sphagnopsida</taxon>
        <taxon>Sphagnales</taxon>
        <taxon>Sphagnaceae</taxon>
        <taxon>Sphagnum</taxon>
    </lineage>
</organism>
<protein>
    <recommendedName>
        <fullName evidence="4">Protein kinase domain-containing protein</fullName>
    </recommendedName>
</protein>
<accession>A0ABP0TXT3</accession>
<gene>
    <name evidence="5" type="ORF">CSSPTR1EN2_LOCUS7712</name>
</gene>
<evidence type="ECO:0000256" key="3">
    <source>
        <dbReference type="SAM" id="MobiDB-lite"/>
    </source>
</evidence>
<feature type="compositionally biased region" description="Polar residues" evidence="3">
    <location>
        <begin position="9"/>
        <end position="26"/>
    </location>
</feature>
<dbReference type="PROSITE" id="PS50011">
    <property type="entry name" value="PROTEIN_KINASE_DOM"/>
    <property type="match status" value="1"/>
</dbReference>
<dbReference type="InterPro" id="IPR001245">
    <property type="entry name" value="Ser-Thr/Tyr_kinase_cat_dom"/>
</dbReference>
<feature type="compositionally biased region" description="Basic and acidic residues" evidence="3">
    <location>
        <begin position="787"/>
        <end position="798"/>
    </location>
</feature>
<dbReference type="Proteomes" id="UP001497512">
    <property type="component" value="Chromosome 14"/>
</dbReference>
<evidence type="ECO:0000259" key="4">
    <source>
        <dbReference type="PROSITE" id="PS50011"/>
    </source>
</evidence>